<dbReference type="RefSeq" id="WP_101967013.1">
    <property type="nucleotide sequence ID" value="NZ_JAZBNI010000001.1"/>
</dbReference>
<evidence type="ECO:0000259" key="1">
    <source>
        <dbReference type="Pfam" id="PF04480"/>
    </source>
</evidence>
<gene>
    <name evidence="2" type="ORF">CRI88_20720</name>
</gene>
<dbReference type="EMBL" id="PDFK01000010">
    <property type="protein sequence ID" value="PKU50011.1"/>
    <property type="molecule type" value="Genomic_DNA"/>
</dbReference>
<dbReference type="Pfam" id="PF04480">
    <property type="entry name" value="DUF559"/>
    <property type="match status" value="1"/>
</dbReference>
<sequence>MDVYDAIQPQTCLICGFTINHNKQGWFTSHLKNEHNLTLDNYLISYFYPIEMVICQYILCNKKVKLRRGIPNQFCSRSCRGKGGPLTCVICGKLFDEKHRQTKTCSKEYASRLRSQNTGKWHNDMPNEQKKFHFKNIISKTAETRKINGTPSWNSGKTGVYSKETIEKIRQAALKQIERETFRKTSIETALENFLVEQSITYKYSFIFEGAQFDFLLVGTNILIECDGDFWHGNPKFYSSFYEVQKRIKARDIEKNQIAAANGYTLLRFWEDEIKNDFENVKKRIINALLATT</sequence>
<dbReference type="InterPro" id="IPR011335">
    <property type="entry name" value="Restrct_endonuc-II-like"/>
</dbReference>
<name>A0A2I0UVF5_9BACI</name>
<dbReference type="InterPro" id="IPR007569">
    <property type="entry name" value="DUF559"/>
</dbReference>
<protein>
    <recommendedName>
        <fullName evidence="1">DUF559 domain-containing protein</fullName>
    </recommendedName>
</protein>
<evidence type="ECO:0000313" key="2">
    <source>
        <dbReference type="EMBL" id="PKU50011.1"/>
    </source>
</evidence>
<feature type="domain" description="DUF559" evidence="1">
    <location>
        <begin position="213"/>
        <end position="289"/>
    </location>
</feature>
<comment type="caution">
    <text evidence="2">The sequence shown here is derived from an EMBL/GenBank/DDBJ whole genome shotgun (WGS) entry which is preliminary data.</text>
</comment>
<dbReference type="Proteomes" id="UP000234956">
    <property type="component" value="Unassembled WGS sequence"/>
</dbReference>
<dbReference type="SUPFAM" id="SSF52980">
    <property type="entry name" value="Restriction endonuclease-like"/>
    <property type="match status" value="1"/>
</dbReference>
<dbReference type="Gene3D" id="3.40.960.10">
    <property type="entry name" value="VSR Endonuclease"/>
    <property type="match status" value="1"/>
</dbReference>
<proteinExistence type="predicted"/>
<evidence type="ECO:0000313" key="3">
    <source>
        <dbReference type="Proteomes" id="UP000234956"/>
    </source>
</evidence>
<reference evidence="2 3" key="1">
    <citation type="submission" date="2017-10" db="EMBL/GenBank/DDBJ databases">
        <title>Draft genome of Lysinibacillus fusiformis strain Juneja, a laboratory-derived pathogen of Drosophila melanogaster.</title>
        <authorList>
            <person name="Smith B.R."/>
            <person name="Unckless R.L."/>
        </authorList>
    </citation>
    <scope>NUCLEOTIDE SEQUENCE [LARGE SCALE GENOMIC DNA]</scope>
    <source>
        <strain evidence="2 3">Juneja</strain>
    </source>
</reference>
<dbReference type="AlphaFoldDB" id="A0A2I0UVF5"/>
<organism evidence="2 3">
    <name type="scientific">Lysinibacillus fusiformis</name>
    <dbReference type="NCBI Taxonomy" id="28031"/>
    <lineage>
        <taxon>Bacteria</taxon>
        <taxon>Bacillati</taxon>
        <taxon>Bacillota</taxon>
        <taxon>Bacilli</taxon>
        <taxon>Bacillales</taxon>
        <taxon>Bacillaceae</taxon>
        <taxon>Lysinibacillus</taxon>
    </lineage>
</organism>
<accession>A0A2I0UVF5</accession>